<keyword evidence="1" id="KW-0732">Signal</keyword>
<proteinExistence type="predicted"/>
<dbReference type="InterPro" id="IPR019587">
    <property type="entry name" value="Polyketide_cyclase/dehydratase"/>
</dbReference>
<evidence type="ECO:0000313" key="2">
    <source>
        <dbReference type="EMBL" id="KAF2797028.1"/>
    </source>
</evidence>
<dbReference type="EMBL" id="MU001816">
    <property type="protein sequence ID" value="KAF2797028.1"/>
    <property type="molecule type" value="Genomic_DNA"/>
</dbReference>
<dbReference type="Pfam" id="PF10604">
    <property type="entry name" value="Polyketide_cyc2"/>
    <property type="match status" value="1"/>
</dbReference>
<dbReference type="AlphaFoldDB" id="A0A6A6XLG3"/>
<feature type="chain" id="PRO_5025472640" description="Coenzyme Q-binding protein COQ10 START domain-containing protein" evidence="1">
    <location>
        <begin position="22"/>
        <end position="201"/>
    </location>
</feature>
<name>A0A6A6XLG3_9PLEO</name>
<dbReference type="OrthoDB" id="509124at2759"/>
<organism evidence="2 3">
    <name type="scientific">Melanomma pulvis-pyrius CBS 109.77</name>
    <dbReference type="NCBI Taxonomy" id="1314802"/>
    <lineage>
        <taxon>Eukaryota</taxon>
        <taxon>Fungi</taxon>
        <taxon>Dikarya</taxon>
        <taxon>Ascomycota</taxon>
        <taxon>Pezizomycotina</taxon>
        <taxon>Dothideomycetes</taxon>
        <taxon>Pleosporomycetidae</taxon>
        <taxon>Pleosporales</taxon>
        <taxon>Melanommataceae</taxon>
        <taxon>Melanomma</taxon>
    </lineage>
</organism>
<evidence type="ECO:0000256" key="1">
    <source>
        <dbReference type="SAM" id="SignalP"/>
    </source>
</evidence>
<accession>A0A6A6XLG3</accession>
<dbReference type="SUPFAM" id="SSF55961">
    <property type="entry name" value="Bet v1-like"/>
    <property type="match status" value="1"/>
</dbReference>
<reference evidence="2" key="1">
    <citation type="journal article" date="2020" name="Stud. Mycol.">
        <title>101 Dothideomycetes genomes: a test case for predicting lifestyles and emergence of pathogens.</title>
        <authorList>
            <person name="Haridas S."/>
            <person name="Albert R."/>
            <person name="Binder M."/>
            <person name="Bloem J."/>
            <person name="Labutti K."/>
            <person name="Salamov A."/>
            <person name="Andreopoulos B."/>
            <person name="Baker S."/>
            <person name="Barry K."/>
            <person name="Bills G."/>
            <person name="Bluhm B."/>
            <person name="Cannon C."/>
            <person name="Castanera R."/>
            <person name="Culley D."/>
            <person name="Daum C."/>
            <person name="Ezra D."/>
            <person name="Gonzalez J."/>
            <person name="Henrissat B."/>
            <person name="Kuo A."/>
            <person name="Liang C."/>
            <person name="Lipzen A."/>
            <person name="Lutzoni F."/>
            <person name="Magnuson J."/>
            <person name="Mondo S."/>
            <person name="Nolan M."/>
            <person name="Ohm R."/>
            <person name="Pangilinan J."/>
            <person name="Park H.-J."/>
            <person name="Ramirez L."/>
            <person name="Alfaro M."/>
            <person name="Sun H."/>
            <person name="Tritt A."/>
            <person name="Yoshinaga Y."/>
            <person name="Zwiers L.-H."/>
            <person name="Turgeon B."/>
            <person name="Goodwin S."/>
            <person name="Spatafora J."/>
            <person name="Crous P."/>
            <person name="Grigoriev I."/>
        </authorList>
    </citation>
    <scope>NUCLEOTIDE SEQUENCE</scope>
    <source>
        <strain evidence="2">CBS 109.77</strain>
    </source>
</reference>
<dbReference type="CDD" id="cd07822">
    <property type="entry name" value="SRPBCC_4"/>
    <property type="match status" value="1"/>
</dbReference>
<evidence type="ECO:0000313" key="3">
    <source>
        <dbReference type="Proteomes" id="UP000799757"/>
    </source>
</evidence>
<feature type="signal peptide" evidence="1">
    <location>
        <begin position="1"/>
        <end position="21"/>
    </location>
</feature>
<protein>
    <recommendedName>
        <fullName evidence="4">Coenzyme Q-binding protein COQ10 START domain-containing protein</fullName>
    </recommendedName>
</protein>
<evidence type="ECO:0008006" key="4">
    <source>
        <dbReference type="Google" id="ProtNLM"/>
    </source>
</evidence>
<dbReference type="InterPro" id="IPR023393">
    <property type="entry name" value="START-like_dom_sf"/>
</dbReference>
<keyword evidence="3" id="KW-1185">Reference proteome</keyword>
<dbReference type="Proteomes" id="UP000799757">
    <property type="component" value="Unassembled WGS sequence"/>
</dbReference>
<gene>
    <name evidence="2" type="ORF">K505DRAFT_270275</name>
</gene>
<sequence length="201" mass="21987">MTRTLQIAIALFCVATSPVLSQFTNLPEVPPGIFTASTRIEIQSTAAAAWDALTNFPAYANWNPFVRAAIVVDPTNLTLPSQYPVENRRLYLRTQAPPLPLPVSSSTPDNILHTQVAYENITHVQPQLGRLAWRFAAPDELLDAERWQAVSDIGDGKVLYESREVFSGALAEVLKEGMGKALQEAFEAQGKGLKLLLEGGK</sequence>
<dbReference type="Gene3D" id="3.30.530.20">
    <property type="match status" value="1"/>
</dbReference>